<dbReference type="CDD" id="cd22851">
    <property type="entry name" value="SMN_N"/>
    <property type="match status" value="1"/>
</dbReference>
<proteinExistence type="predicted"/>
<feature type="compositionally biased region" description="Polar residues" evidence="1">
    <location>
        <begin position="133"/>
        <end position="157"/>
    </location>
</feature>
<dbReference type="STRING" id="933084.A0A067PUN9"/>
<dbReference type="InParanoid" id="A0A067PUN9"/>
<evidence type="ECO:0000313" key="2">
    <source>
        <dbReference type="EMBL" id="KDQ54982.1"/>
    </source>
</evidence>
<keyword evidence="3" id="KW-1185">Reference proteome</keyword>
<gene>
    <name evidence="2" type="ORF">JAAARDRAFT_38093</name>
</gene>
<feature type="region of interest" description="Disordered" evidence="1">
    <location>
        <begin position="130"/>
        <end position="171"/>
    </location>
</feature>
<protein>
    <recommendedName>
        <fullName evidence="4">Survival motor neuron Tudor domain-containing protein</fullName>
    </recommendedName>
</protein>
<dbReference type="EMBL" id="KL197727">
    <property type="protein sequence ID" value="KDQ54982.1"/>
    <property type="molecule type" value="Genomic_DNA"/>
</dbReference>
<dbReference type="HOGENOM" id="CLU_081907_0_0_1"/>
<name>A0A067PUN9_9AGAM</name>
<feature type="region of interest" description="Disordered" evidence="1">
    <location>
        <begin position="1"/>
        <end position="89"/>
    </location>
</feature>
<feature type="compositionally biased region" description="Basic and acidic residues" evidence="1">
    <location>
        <begin position="74"/>
        <end position="89"/>
    </location>
</feature>
<organism evidence="2 3">
    <name type="scientific">Jaapia argillacea MUCL 33604</name>
    <dbReference type="NCBI Taxonomy" id="933084"/>
    <lineage>
        <taxon>Eukaryota</taxon>
        <taxon>Fungi</taxon>
        <taxon>Dikarya</taxon>
        <taxon>Basidiomycota</taxon>
        <taxon>Agaricomycotina</taxon>
        <taxon>Agaricomycetes</taxon>
        <taxon>Agaricomycetidae</taxon>
        <taxon>Jaapiales</taxon>
        <taxon>Jaapiaceae</taxon>
        <taxon>Jaapia</taxon>
    </lineage>
</organism>
<feature type="region of interest" description="Disordered" evidence="1">
    <location>
        <begin position="250"/>
        <end position="279"/>
    </location>
</feature>
<feature type="compositionally biased region" description="Basic and acidic residues" evidence="1">
    <location>
        <begin position="40"/>
        <end position="52"/>
    </location>
</feature>
<reference evidence="3" key="1">
    <citation type="journal article" date="2014" name="Proc. Natl. Acad. Sci. U.S.A.">
        <title>Extensive sampling of basidiomycete genomes demonstrates inadequacy of the white-rot/brown-rot paradigm for wood decay fungi.</title>
        <authorList>
            <person name="Riley R."/>
            <person name="Salamov A.A."/>
            <person name="Brown D.W."/>
            <person name="Nagy L.G."/>
            <person name="Floudas D."/>
            <person name="Held B.W."/>
            <person name="Levasseur A."/>
            <person name="Lombard V."/>
            <person name="Morin E."/>
            <person name="Otillar R."/>
            <person name="Lindquist E.A."/>
            <person name="Sun H."/>
            <person name="LaButti K.M."/>
            <person name="Schmutz J."/>
            <person name="Jabbour D."/>
            <person name="Luo H."/>
            <person name="Baker S.E."/>
            <person name="Pisabarro A.G."/>
            <person name="Walton J.D."/>
            <person name="Blanchette R.A."/>
            <person name="Henrissat B."/>
            <person name="Martin F."/>
            <person name="Cullen D."/>
            <person name="Hibbett D.S."/>
            <person name="Grigoriev I.V."/>
        </authorList>
    </citation>
    <scope>NUCLEOTIDE SEQUENCE [LARGE SCALE GENOMIC DNA]</scope>
    <source>
        <strain evidence="3">MUCL 33604</strain>
    </source>
</reference>
<dbReference type="OrthoDB" id="197400at2759"/>
<evidence type="ECO:0008006" key="4">
    <source>
        <dbReference type="Google" id="ProtNLM"/>
    </source>
</evidence>
<dbReference type="AlphaFoldDB" id="A0A067PUN9"/>
<accession>A0A067PUN9</accession>
<evidence type="ECO:0000256" key="1">
    <source>
        <dbReference type="SAM" id="MobiDB-lite"/>
    </source>
</evidence>
<dbReference type="Proteomes" id="UP000027265">
    <property type="component" value="Unassembled WGS sequence"/>
</dbReference>
<evidence type="ECO:0000313" key="3">
    <source>
        <dbReference type="Proteomes" id="UP000027265"/>
    </source>
</evidence>
<sequence length="279" mass="30939">MRPIVSYDDISEYAAPPPPEHSIQLPSGPSKRRKQSNQRSGRESQHIQHWDDPGIPSDQMNYDDAAPTTSSKRAKLETSKHEESRELTHTEIWDDSALIDAWNAANEEYEALNGPDKGWKKAPVHKSPLWYNTPPTHLSEKNSASRSHTDSQNTIPSAAQGAGTDSEPLDFNTFVPDHDPSLAASTSGFQYPSFGAADAPFALPDPSHPMVSQDDAFNRAVGAMYWCGYWTAVYHCHRSLVRNPVVEIDGEEGQEGAYQDETEAAEDGEDEDDMMPSQR</sequence>